<dbReference type="EMBL" id="MU806411">
    <property type="protein sequence ID" value="KAJ3835442.1"/>
    <property type="molecule type" value="Genomic_DNA"/>
</dbReference>
<comment type="similarity">
    <text evidence="2 6">Belongs to the sodium:solute symporter (SSF) (TC 2.A.21) family.</text>
</comment>
<feature type="transmembrane region" description="Helical" evidence="7">
    <location>
        <begin position="58"/>
        <end position="74"/>
    </location>
</feature>
<name>A0AA38UET3_9AGAR</name>
<dbReference type="Proteomes" id="UP001163846">
    <property type="component" value="Unassembled WGS sequence"/>
</dbReference>
<feature type="transmembrane region" description="Helical" evidence="7">
    <location>
        <begin position="600"/>
        <end position="622"/>
    </location>
</feature>
<dbReference type="PANTHER" id="PTHR46154:SF2">
    <property type="entry name" value="SOLUTE SYMPORTER FAMILY TRANSPORTER (AFU_ORTHOLOGUE AFUA_6G03200)"/>
    <property type="match status" value="1"/>
</dbReference>
<organism evidence="8 9">
    <name type="scientific">Lentinula raphanica</name>
    <dbReference type="NCBI Taxonomy" id="153919"/>
    <lineage>
        <taxon>Eukaryota</taxon>
        <taxon>Fungi</taxon>
        <taxon>Dikarya</taxon>
        <taxon>Basidiomycota</taxon>
        <taxon>Agaricomycotina</taxon>
        <taxon>Agaricomycetes</taxon>
        <taxon>Agaricomycetidae</taxon>
        <taxon>Agaricales</taxon>
        <taxon>Marasmiineae</taxon>
        <taxon>Omphalotaceae</taxon>
        <taxon>Lentinula</taxon>
    </lineage>
</organism>
<dbReference type="InterPro" id="IPR038377">
    <property type="entry name" value="Na/Glc_symporter_sf"/>
</dbReference>
<reference evidence="8" key="1">
    <citation type="submission" date="2022-08" db="EMBL/GenBank/DDBJ databases">
        <authorList>
            <consortium name="DOE Joint Genome Institute"/>
            <person name="Min B."/>
            <person name="Riley R."/>
            <person name="Sierra-Patev S."/>
            <person name="Naranjo-Ortiz M."/>
            <person name="Looney B."/>
            <person name="Konkel Z."/>
            <person name="Slot J.C."/>
            <person name="Sakamoto Y."/>
            <person name="Steenwyk J.L."/>
            <person name="Rokas A."/>
            <person name="Carro J."/>
            <person name="Camarero S."/>
            <person name="Ferreira P."/>
            <person name="Molpeceres G."/>
            <person name="Ruiz-Duenas F.J."/>
            <person name="Serrano A."/>
            <person name="Henrissat B."/>
            <person name="Drula E."/>
            <person name="Hughes K.W."/>
            <person name="Mata J.L."/>
            <person name="Ishikawa N.K."/>
            <person name="Vargas-Isla R."/>
            <person name="Ushijima S."/>
            <person name="Smith C.A."/>
            <person name="Ahrendt S."/>
            <person name="Andreopoulos W."/>
            <person name="He G."/>
            <person name="Labutti K."/>
            <person name="Lipzen A."/>
            <person name="Ng V."/>
            <person name="Sandor L."/>
            <person name="Barry K."/>
            <person name="Martinez A.T."/>
            <person name="Xiao Y."/>
            <person name="Gibbons J.G."/>
            <person name="Terashima K."/>
            <person name="Hibbett D.S."/>
            <person name="Grigoriev I.V."/>
        </authorList>
    </citation>
    <scope>NUCLEOTIDE SEQUENCE</scope>
    <source>
        <strain evidence="8">TFB9207</strain>
    </source>
</reference>
<dbReference type="AlphaFoldDB" id="A0AA38UET3"/>
<evidence type="ECO:0000256" key="7">
    <source>
        <dbReference type="SAM" id="Phobius"/>
    </source>
</evidence>
<feature type="transmembrane region" description="Helical" evidence="7">
    <location>
        <begin position="14"/>
        <end position="37"/>
    </location>
</feature>
<keyword evidence="3 7" id="KW-0812">Transmembrane</keyword>
<gene>
    <name evidence="8" type="ORF">F5878DRAFT_588071</name>
</gene>
<evidence type="ECO:0000256" key="4">
    <source>
        <dbReference type="ARBA" id="ARBA00022989"/>
    </source>
</evidence>
<dbReference type="GO" id="GO:0015204">
    <property type="term" value="F:urea transmembrane transporter activity"/>
    <property type="evidence" value="ECO:0007669"/>
    <property type="project" value="InterPro"/>
</dbReference>
<feature type="transmembrane region" description="Helical" evidence="7">
    <location>
        <begin position="628"/>
        <end position="653"/>
    </location>
</feature>
<feature type="transmembrane region" description="Helical" evidence="7">
    <location>
        <begin position="354"/>
        <end position="379"/>
    </location>
</feature>
<dbReference type="Gene3D" id="1.20.1730.10">
    <property type="entry name" value="Sodium/glucose cotransporter"/>
    <property type="match status" value="1"/>
</dbReference>
<feature type="transmembrane region" description="Helical" evidence="7">
    <location>
        <begin position="300"/>
        <end position="320"/>
    </location>
</feature>
<dbReference type="GO" id="GO:0005886">
    <property type="term" value="C:plasma membrane"/>
    <property type="evidence" value="ECO:0007669"/>
    <property type="project" value="TreeGrafter"/>
</dbReference>
<keyword evidence="9" id="KW-1185">Reference proteome</keyword>
<sequence>MSVRASSSPPLPQAVGYAVVLGLGVVFAVVINVTTWIQARFSMYSPNSASEFSAASRSLKTGLVVAGIISSWTWSLTLLQSATQSFEMGISGGWWYAVGGTLQIAVFSVIASKVKMNANHATTFPEVAFARFGTSGHLSFLWCGLVCNAIVSACILLGGGAVVSNLTGMNEYAALFLIPLGVALYVATGGLRATFISDATHTFFLLGILLYFCFKIFCVSDVIGSPRKLLELLEAVSEIDPVEGNYHGSYLTFRSRSGAIFAVQSIITGFGLVMCDQGYWSRAIASNPATTARAYSLGGFSWFGIPFACGTALGLSARALTTQPDFPELSSTDISAGLAAVEAVDYILGTAGSVLMLLLIFLSVTSALSAEMIATSTLLSYDVYRHYIRPNATSKQIVTVSRILIVLWGIFSGCLASIFKSVGITLGWLFYFLGVATASRVFPIALSFLWKDLNREGAVSGSVFGMLIAVIVWLATAKAVGGEITVDTLSNQWASFAGNASAIISGGVLSIGLSLWRPADFDWEKTRNIAIVKEVGNDEDHRDGSRPSNDAMIDSVVKAEEGTDHIVENVSTNVLPHVLDLAQPELDIVDLAKSSRRYTLVFVLLATVITIIIPVPLGAAHYVFSPRFFAGVVGVMFVWIFFAAFLVVILPLVESRHALWRIFCLVLRSRPGRLARNIP</sequence>
<evidence type="ECO:0000256" key="2">
    <source>
        <dbReference type="ARBA" id="ARBA00006434"/>
    </source>
</evidence>
<protein>
    <submittedName>
        <fullName evidence="8">Urea transporter</fullName>
    </submittedName>
</protein>
<evidence type="ECO:0000313" key="8">
    <source>
        <dbReference type="EMBL" id="KAJ3835442.1"/>
    </source>
</evidence>
<evidence type="ECO:0000256" key="6">
    <source>
        <dbReference type="RuleBase" id="RU362091"/>
    </source>
</evidence>
<evidence type="ECO:0000313" key="9">
    <source>
        <dbReference type="Proteomes" id="UP001163846"/>
    </source>
</evidence>
<feature type="transmembrane region" description="Helical" evidence="7">
    <location>
        <begin position="140"/>
        <end position="166"/>
    </location>
</feature>
<feature type="transmembrane region" description="Helical" evidence="7">
    <location>
        <begin position="94"/>
        <end position="111"/>
    </location>
</feature>
<evidence type="ECO:0000256" key="3">
    <source>
        <dbReference type="ARBA" id="ARBA00022692"/>
    </source>
</evidence>
<dbReference type="NCBIfam" id="TIGR00813">
    <property type="entry name" value="sss"/>
    <property type="match status" value="1"/>
</dbReference>
<feature type="transmembrane region" description="Helical" evidence="7">
    <location>
        <begin position="457"/>
        <end position="476"/>
    </location>
</feature>
<evidence type="ECO:0000256" key="1">
    <source>
        <dbReference type="ARBA" id="ARBA00004141"/>
    </source>
</evidence>
<keyword evidence="5 7" id="KW-0472">Membrane</keyword>
<dbReference type="PANTHER" id="PTHR46154">
    <property type="match status" value="1"/>
</dbReference>
<feature type="transmembrane region" description="Helical" evidence="7">
    <location>
        <begin position="203"/>
        <end position="223"/>
    </location>
</feature>
<feature type="transmembrane region" description="Helical" evidence="7">
    <location>
        <begin position="400"/>
        <end position="422"/>
    </location>
</feature>
<feature type="transmembrane region" description="Helical" evidence="7">
    <location>
        <begin position="428"/>
        <end position="450"/>
    </location>
</feature>
<comment type="caution">
    <text evidence="8">The sequence shown here is derived from an EMBL/GenBank/DDBJ whole genome shotgun (WGS) entry which is preliminary data.</text>
</comment>
<feature type="transmembrane region" description="Helical" evidence="7">
    <location>
        <begin position="172"/>
        <end position="191"/>
    </location>
</feature>
<evidence type="ECO:0000256" key="5">
    <source>
        <dbReference type="ARBA" id="ARBA00023136"/>
    </source>
</evidence>
<dbReference type="PROSITE" id="PS50283">
    <property type="entry name" value="NA_SOLUT_SYMP_3"/>
    <property type="match status" value="1"/>
</dbReference>
<comment type="subcellular location">
    <subcellularLocation>
        <location evidence="1">Membrane</location>
        <topology evidence="1">Multi-pass membrane protein</topology>
    </subcellularLocation>
</comment>
<dbReference type="Pfam" id="PF00474">
    <property type="entry name" value="SSF"/>
    <property type="match status" value="1"/>
</dbReference>
<proteinExistence type="inferred from homology"/>
<keyword evidence="4 7" id="KW-1133">Transmembrane helix</keyword>
<dbReference type="InterPro" id="IPR031155">
    <property type="entry name" value="DUR"/>
</dbReference>
<accession>A0AA38UET3</accession>
<feature type="transmembrane region" description="Helical" evidence="7">
    <location>
        <begin position="259"/>
        <end position="279"/>
    </location>
</feature>
<dbReference type="InterPro" id="IPR001734">
    <property type="entry name" value="Na/solute_symporter"/>
</dbReference>
<feature type="transmembrane region" description="Helical" evidence="7">
    <location>
        <begin position="496"/>
        <end position="516"/>
    </location>
</feature>
<dbReference type="CDD" id="cd11476">
    <property type="entry name" value="SLC5sbd_DUR3"/>
    <property type="match status" value="1"/>
</dbReference>